<dbReference type="SUPFAM" id="SSF51004">
    <property type="entry name" value="C-terminal (heme d1) domain of cytochrome cd1-nitrite reductase"/>
    <property type="match status" value="1"/>
</dbReference>
<name>A0A162CTA4_9BACI</name>
<dbReference type="Proteomes" id="UP000075806">
    <property type="component" value="Unassembled WGS sequence"/>
</dbReference>
<dbReference type="STRING" id="519424.AZF04_12185"/>
<comment type="caution">
    <text evidence="1">The sequence shown here is derived from an EMBL/GenBank/DDBJ whole genome shotgun (WGS) entry which is preliminary data.</text>
</comment>
<keyword evidence="2" id="KW-1185">Reference proteome</keyword>
<sequence length="328" mass="36935">MNTRNIMLILSFIFILFLSSCSQQEFEAPLLDEPYLLVSHVKEPAFSYINLNTHEKIGSFKQPYPLTNLISLAPHELLATSQQHNAILHYDLLAGTIEPVLTINKGLTDLVYNEIKNQLYVTDIQNNVIHIINALNYSVEETIEVGQSPTELSLDQDNQLLYVLNLNSHSLVIIDLENMSIKHEFDVIDRPSGLFIKNNLVWVGGHGPYGDLNRHIYGYDIATGELIEKIEVGLMPIAMYGDEQEDFIYILCHGDHILTKIDTTTNTLINTVSVGQNPNYLTSNNRSIYVTNLDSNTVSIIDKNTFTVETITVQEGPLGMILEDRNDG</sequence>
<gene>
    <name evidence="1" type="ORF">AZF04_12185</name>
</gene>
<organism evidence="1 2">
    <name type="scientific">Alkalihalobacillus trypoxylicola</name>
    <dbReference type="NCBI Taxonomy" id="519424"/>
    <lineage>
        <taxon>Bacteria</taxon>
        <taxon>Bacillati</taxon>
        <taxon>Bacillota</taxon>
        <taxon>Bacilli</taxon>
        <taxon>Bacillales</taxon>
        <taxon>Bacillaceae</taxon>
        <taxon>Alkalihalobacillus</taxon>
    </lineage>
</organism>
<dbReference type="PANTHER" id="PTHR47197">
    <property type="entry name" value="PROTEIN NIRF"/>
    <property type="match status" value="1"/>
</dbReference>
<dbReference type="EMBL" id="LTAO01000038">
    <property type="protein sequence ID" value="KYG26564.1"/>
    <property type="molecule type" value="Genomic_DNA"/>
</dbReference>
<evidence type="ECO:0000313" key="2">
    <source>
        <dbReference type="Proteomes" id="UP000075806"/>
    </source>
</evidence>
<dbReference type="InterPro" id="IPR051200">
    <property type="entry name" value="Host-pathogen_enzymatic-act"/>
</dbReference>
<accession>A0A162CTA4</accession>
<dbReference type="NCBIfam" id="TIGR02276">
    <property type="entry name" value="beta_rpt_yvtn"/>
    <property type="match status" value="1"/>
</dbReference>
<evidence type="ECO:0000313" key="1">
    <source>
        <dbReference type="EMBL" id="KYG26564.1"/>
    </source>
</evidence>
<dbReference type="RefSeq" id="WP_061950038.1">
    <property type="nucleotide sequence ID" value="NZ_LTAO01000038.1"/>
</dbReference>
<dbReference type="PROSITE" id="PS51257">
    <property type="entry name" value="PROKAR_LIPOPROTEIN"/>
    <property type="match status" value="1"/>
</dbReference>
<evidence type="ECO:0008006" key="3">
    <source>
        <dbReference type="Google" id="ProtNLM"/>
    </source>
</evidence>
<reference evidence="1" key="1">
    <citation type="submission" date="2016-02" db="EMBL/GenBank/DDBJ databases">
        <title>Genome sequence of Bacillus trypoxylicola KCTC 13244(T).</title>
        <authorList>
            <person name="Jeong H."/>
            <person name="Park S.-H."/>
            <person name="Choi S.-K."/>
        </authorList>
    </citation>
    <scope>NUCLEOTIDE SEQUENCE [LARGE SCALE GENOMIC DNA]</scope>
    <source>
        <strain evidence="1">KCTC 13244</strain>
    </source>
</reference>
<proteinExistence type="predicted"/>
<dbReference type="InterPro" id="IPR011048">
    <property type="entry name" value="Haem_d1_sf"/>
</dbReference>
<protein>
    <recommendedName>
        <fullName evidence="3">YncE family protein</fullName>
    </recommendedName>
</protein>
<dbReference type="AlphaFoldDB" id="A0A162CTA4"/>
<dbReference type="OrthoDB" id="120019at2"/>
<dbReference type="InterPro" id="IPR011964">
    <property type="entry name" value="YVTN_b-propeller_repeat"/>
</dbReference>
<dbReference type="InterPro" id="IPR015943">
    <property type="entry name" value="WD40/YVTN_repeat-like_dom_sf"/>
</dbReference>
<dbReference type="Gene3D" id="2.130.10.10">
    <property type="entry name" value="YVTN repeat-like/Quinoprotein amine dehydrogenase"/>
    <property type="match status" value="2"/>
</dbReference>
<dbReference type="PANTHER" id="PTHR47197:SF3">
    <property type="entry name" value="DIHYDRO-HEME D1 DEHYDROGENASE"/>
    <property type="match status" value="1"/>
</dbReference>